<dbReference type="AlphaFoldDB" id="A0AA38M7M2"/>
<sequence>MAPPFQKCRKPGPPLLEVGCFMAVPLPKSLKNSRKKPPPLSKLCGSLIAPNNHLRTPTQNVINSFLCAASTTKWSRGAIRPKHSQESINCDLLIINYCDSYEFGPCWAPQNAQIFTKGSIARDTDRLILLN</sequence>
<keyword evidence="2" id="KW-1185">Reference proteome</keyword>
<dbReference type="EMBL" id="JALNTZ010000007">
    <property type="protein sequence ID" value="KAJ3646401.1"/>
    <property type="molecule type" value="Genomic_DNA"/>
</dbReference>
<dbReference type="Proteomes" id="UP001168821">
    <property type="component" value="Unassembled WGS sequence"/>
</dbReference>
<comment type="caution">
    <text evidence="1">The sequence shown here is derived from an EMBL/GenBank/DDBJ whole genome shotgun (WGS) entry which is preliminary data.</text>
</comment>
<evidence type="ECO:0000313" key="2">
    <source>
        <dbReference type="Proteomes" id="UP001168821"/>
    </source>
</evidence>
<name>A0AA38M7M2_9CUCU</name>
<accession>A0AA38M7M2</accession>
<reference evidence="1" key="1">
    <citation type="journal article" date="2023" name="G3 (Bethesda)">
        <title>Whole genome assemblies of Zophobas morio and Tenebrio molitor.</title>
        <authorList>
            <person name="Kaur S."/>
            <person name="Stinson S.A."/>
            <person name="diCenzo G.C."/>
        </authorList>
    </citation>
    <scope>NUCLEOTIDE SEQUENCE</scope>
    <source>
        <strain evidence="1">QUZm001</strain>
    </source>
</reference>
<evidence type="ECO:0000313" key="1">
    <source>
        <dbReference type="EMBL" id="KAJ3646401.1"/>
    </source>
</evidence>
<protein>
    <submittedName>
        <fullName evidence="1">Uncharacterized protein</fullName>
    </submittedName>
</protein>
<proteinExistence type="predicted"/>
<organism evidence="1 2">
    <name type="scientific">Zophobas morio</name>
    <dbReference type="NCBI Taxonomy" id="2755281"/>
    <lineage>
        <taxon>Eukaryota</taxon>
        <taxon>Metazoa</taxon>
        <taxon>Ecdysozoa</taxon>
        <taxon>Arthropoda</taxon>
        <taxon>Hexapoda</taxon>
        <taxon>Insecta</taxon>
        <taxon>Pterygota</taxon>
        <taxon>Neoptera</taxon>
        <taxon>Endopterygota</taxon>
        <taxon>Coleoptera</taxon>
        <taxon>Polyphaga</taxon>
        <taxon>Cucujiformia</taxon>
        <taxon>Tenebrionidae</taxon>
        <taxon>Zophobas</taxon>
    </lineage>
</organism>
<gene>
    <name evidence="1" type="ORF">Zmor_023990</name>
</gene>